<evidence type="ECO:0000256" key="1">
    <source>
        <dbReference type="PROSITE-ProRule" id="PRU00047"/>
    </source>
</evidence>
<dbReference type="SUPFAM" id="SSF57756">
    <property type="entry name" value="Retrovirus zinc finger-like domains"/>
    <property type="match status" value="1"/>
</dbReference>
<keyword evidence="1" id="KW-0863">Zinc-finger</keyword>
<dbReference type="PROSITE" id="PS50158">
    <property type="entry name" value="ZF_CCHC"/>
    <property type="match status" value="1"/>
</dbReference>
<keyword evidence="4" id="KW-0695">RNA-directed DNA polymerase</keyword>
<gene>
    <name evidence="4" type="ORF">RF55_8359</name>
</gene>
<dbReference type="SMART" id="SM00343">
    <property type="entry name" value="ZnF_C2HC"/>
    <property type="match status" value="2"/>
</dbReference>
<keyword evidence="1" id="KW-0862">Zinc</keyword>
<name>A0A0J7KN48_LASNI</name>
<dbReference type="CDD" id="cd09077">
    <property type="entry name" value="R1-I-EN"/>
    <property type="match status" value="1"/>
</dbReference>
<dbReference type="GO" id="GO:0003964">
    <property type="term" value="F:RNA-directed DNA polymerase activity"/>
    <property type="evidence" value="ECO:0007669"/>
    <property type="project" value="UniProtKB-KW"/>
</dbReference>
<dbReference type="EMBL" id="LBMM01005188">
    <property type="protein sequence ID" value="KMQ91737.1"/>
    <property type="molecule type" value="Genomic_DNA"/>
</dbReference>
<keyword evidence="1" id="KW-0479">Metal-binding</keyword>
<evidence type="ECO:0000256" key="2">
    <source>
        <dbReference type="SAM" id="MobiDB-lite"/>
    </source>
</evidence>
<protein>
    <submittedName>
        <fullName evidence="4">Reverse transcriptase</fullName>
    </submittedName>
</protein>
<dbReference type="Gene3D" id="4.10.60.10">
    <property type="entry name" value="Zinc finger, CCHC-type"/>
    <property type="match status" value="1"/>
</dbReference>
<dbReference type="SUPFAM" id="SSF56219">
    <property type="entry name" value="DNase I-like"/>
    <property type="match status" value="1"/>
</dbReference>
<proteinExistence type="predicted"/>
<dbReference type="AlphaFoldDB" id="A0A0J7KN48"/>
<dbReference type="GO" id="GO:0008270">
    <property type="term" value="F:zinc ion binding"/>
    <property type="evidence" value="ECO:0007669"/>
    <property type="project" value="UniProtKB-KW"/>
</dbReference>
<organism evidence="4 5">
    <name type="scientific">Lasius niger</name>
    <name type="common">Black garden ant</name>
    <dbReference type="NCBI Taxonomy" id="67767"/>
    <lineage>
        <taxon>Eukaryota</taxon>
        <taxon>Metazoa</taxon>
        <taxon>Ecdysozoa</taxon>
        <taxon>Arthropoda</taxon>
        <taxon>Hexapoda</taxon>
        <taxon>Insecta</taxon>
        <taxon>Pterygota</taxon>
        <taxon>Neoptera</taxon>
        <taxon>Endopterygota</taxon>
        <taxon>Hymenoptera</taxon>
        <taxon>Apocrita</taxon>
        <taxon>Aculeata</taxon>
        <taxon>Formicoidea</taxon>
        <taxon>Formicidae</taxon>
        <taxon>Formicinae</taxon>
        <taxon>Lasius</taxon>
        <taxon>Lasius</taxon>
    </lineage>
</organism>
<feature type="domain" description="CCHC-type" evidence="3">
    <location>
        <begin position="300"/>
        <end position="315"/>
    </location>
</feature>
<dbReference type="Gene3D" id="3.60.10.10">
    <property type="entry name" value="Endonuclease/exonuclease/phosphatase"/>
    <property type="match status" value="1"/>
</dbReference>
<feature type="compositionally biased region" description="Basic residues" evidence="2">
    <location>
        <begin position="34"/>
        <end position="43"/>
    </location>
</feature>
<dbReference type="PANTHER" id="PTHR33273">
    <property type="entry name" value="DOMAIN-CONTAINING PROTEIN, PUTATIVE-RELATED"/>
    <property type="match status" value="1"/>
</dbReference>
<feature type="non-terminal residue" evidence="4">
    <location>
        <position position="740"/>
    </location>
</feature>
<keyword evidence="4" id="KW-0548">Nucleotidyltransferase</keyword>
<reference evidence="4 5" key="1">
    <citation type="submission" date="2015-04" db="EMBL/GenBank/DDBJ databases">
        <title>Lasius niger genome sequencing.</title>
        <authorList>
            <person name="Konorov E.A."/>
            <person name="Nikitin M.A."/>
            <person name="Kirill M.V."/>
            <person name="Chang P."/>
        </authorList>
    </citation>
    <scope>NUCLEOTIDE SEQUENCE [LARGE SCALE GENOMIC DNA]</scope>
    <source>
        <tissue evidence="4">Whole</tissue>
    </source>
</reference>
<evidence type="ECO:0000313" key="4">
    <source>
        <dbReference type="EMBL" id="KMQ91737.1"/>
    </source>
</evidence>
<dbReference type="PANTHER" id="PTHR33273:SF2">
    <property type="entry name" value="ENDONUCLEASE_EXONUCLEASE_PHOSPHATASE DOMAIN-CONTAINING PROTEIN"/>
    <property type="match status" value="1"/>
</dbReference>
<dbReference type="Pfam" id="PF14529">
    <property type="entry name" value="Exo_endo_phos_2"/>
    <property type="match status" value="1"/>
</dbReference>
<sequence length="740" mass="81294">MEWERLPQRTPKPSKPKVVSNVQLVPPGGAGSTLKKRRISHRKSVGEPNVGPELGKAAVRNTPSGKGGGSGSRGNLESGTPNKRWGSKPSLNKGAVMGSKKKPRGPVPPRTAAVSITSRSEGFSYKDALVKARSEISLKDLNIESTRLRRAANGGYLIEILDKDGAGKAQALREQLKVLIPERQAIVACPVTYGELRFVGLDDTILPEEVVQLIASEGNCEEGDIRIGRIQPMRNGLSTIWAKCPLSAAAVIAQKNRVRMGWTFVRVELLKSRPTQCFKCWGFGHVRFSCTSTIDRSNLCFNCGGEGHSLKDCRSPSHCVVCESAGSKCDHKMGSALCESNEKKPGKSVSGNPAKTDMLEQHLIELKIGLCVVSEPIRVPSTVLWFGSDDGKAAIRWNPEVLRSPCTLSGKGRHFVAIRCRDLCIISCYASPSLPIADFRVFLEELSGAVRAMSGKIIVCGDFNSKSSLWGSPITDNRGDEVERWAAANDLRIANVGSVPTCVRPQGNSIIDLTWVSPQAVGLIGDWSVREDVETLSDHSYITFSVGFSPTRSTGSRGTGRRWNLSKMDMAAFDLSLVWACYDDSLGDDAFSAGEFARWLEDTLVEACDTSAPRIGPRQPKRAAYWWSDSIAELRSSCVRARRWTRGRRALRPLPVVEDLRLKYRTKKKDLKCAINRAKSAAWRELILTLDNDPWGLPYRLVLNRLRRSSPSLSEMLEPEVLDRLLDGLFPRGSERDAPG</sequence>
<comment type="caution">
    <text evidence="4">The sequence shown here is derived from an EMBL/GenBank/DDBJ whole genome shotgun (WGS) entry which is preliminary data.</text>
</comment>
<dbReference type="OrthoDB" id="415822at2759"/>
<dbReference type="InterPro" id="IPR001878">
    <property type="entry name" value="Znf_CCHC"/>
</dbReference>
<feature type="region of interest" description="Disordered" evidence="2">
    <location>
        <begin position="1"/>
        <end position="115"/>
    </location>
</feature>
<keyword evidence="4" id="KW-0808">Transferase</keyword>
<dbReference type="Pfam" id="PF00098">
    <property type="entry name" value="zf-CCHC"/>
    <property type="match status" value="1"/>
</dbReference>
<dbReference type="PaxDb" id="67767-A0A0J7KN48"/>
<dbReference type="InterPro" id="IPR036875">
    <property type="entry name" value="Znf_CCHC_sf"/>
</dbReference>
<dbReference type="GO" id="GO:0003676">
    <property type="term" value="F:nucleic acid binding"/>
    <property type="evidence" value="ECO:0007669"/>
    <property type="project" value="InterPro"/>
</dbReference>
<accession>A0A0J7KN48</accession>
<dbReference type="InterPro" id="IPR005135">
    <property type="entry name" value="Endo/exonuclease/phosphatase"/>
</dbReference>
<dbReference type="InterPro" id="IPR036691">
    <property type="entry name" value="Endo/exonu/phosph_ase_sf"/>
</dbReference>
<dbReference type="Proteomes" id="UP000036403">
    <property type="component" value="Unassembled WGS sequence"/>
</dbReference>
<evidence type="ECO:0000259" key="3">
    <source>
        <dbReference type="PROSITE" id="PS50158"/>
    </source>
</evidence>
<keyword evidence="5" id="KW-1185">Reference proteome</keyword>
<evidence type="ECO:0000313" key="5">
    <source>
        <dbReference type="Proteomes" id="UP000036403"/>
    </source>
</evidence>